<dbReference type="EMBL" id="CP076643">
    <property type="protein sequence ID" value="QXO17396.1"/>
    <property type="molecule type" value="Genomic_DNA"/>
</dbReference>
<organism evidence="1 2">
    <name type="scientific">Vibrio ostreae</name>
    <dbReference type="NCBI Taxonomy" id="2841925"/>
    <lineage>
        <taxon>Bacteria</taxon>
        <taxon>Pseudomonadati</taxon>
        <taxon>Pseudomonadota</taxon>
        <taxon>Gammaproteobacteria</taxon>
        <taxon>Vibrionales</taxon>
        <taxon>Vibrionaceae</taxon>
        <taxon>Vibrio</taxon>
    </lineage>
</organism>
<keyword evidence="2" id="KW-1185">Reference proteome</keyword>
<evidence type="ECO:0000313" key="1">
    <source>
        <dbReference type="EMBL" id="QXO17396.1"/>
    </source>
</evidence>
<dbReference type="InterPro" id="IPR052021">
    <property type="entry name" value="Type-I_RS_S_subunit"/>
</dbReference>
<gene>
    <name evidence="1" type="ORF">KNV97_18740</name>
</gene>
<dbReference type="PANTHER" id="PTHR30408:SF12">
    <property type="entry name" value="TYPE I RESTRICTION ENZYME MJAVIII SPECIFICITY SUBUNIT"/>
    <property type="match status" value="1"/>
</dbReference>
<dbReference type="AlphaFoldDB" id="A0A975UAQ3"/>
<protein>
    <submittedName>
        <fullName evidence="1">Restriction endonuclease subunit S</fullName>
    </submittedName>
</protein>
<dbReference type="KEGG" id="vos:KNV97_18740"/>
<dbReference type="Proteomes" id="UP000694232">
    <property type="component" value="Chromosome 1"/>
</dbReference>
<dbReference type="RefSeq" id="WP_218562566.1">
    <property type="nucleotide sequence ID" value="NZ_CP076643.1"/>
</dbReference>
<accession>A0A975UAQ3</accession>
<keyword evidence="1" id="KW-0378">Hydrolase</keyword>
<keyword evidence="1" id="KW-0255">Endonuclease</keyword>
<proteinExistence type="predicted"/>
<dbReference type="REBASE" id="515632">
    <property type="entry name" value="S.Vsp811ORF18745P"/>
</dbReference>
<dbReference type="PANTHER" id="PTHR30408">
    <property type="entry name" value="TYPE-1 RESTRICTION ENZYME ECOKI SPECIFICITY PROTEIN"/>
    <property type="match status" value="1"/>
</dbReference>
<reference evidence="1" key="1">
    <citation type="submission" date="2021-06" db="EMBL/GenBank/DDBJ databases">
        <title>Vibrio nov. sp., novel gut bacterium isolated from Yellow Sea oyster.</title>
        <authorList>
            <person name="Muhammad N."/>
            <person name="Nguyen T.H."/>
            <person name="Lee Y.-J."/>
            <person name="Ko J."/>
            <person name="Kim S.-G."/>
        </authorList>
    </citation>
    <scope>NUCLEOTIDE SEQUENCE</scope>
    <source>
        <strain evidence="1">OG9-811</strain>
    </source>
</reference>
<dbReference type="GO" id="GO:0004519">
    <property type="term" value="F:endonuclease activity"/>
    <property type="evidence" value="ECO:0007669"/>
    <property type="project" value="UniProtKB-KW"/>
</dbReference>
<sequence length="378" mass="43362">MVKLKDVLFEQPRKNFNPESENIEFCVRDEDFDTDYLFFRRKTPLHEAGPTFHRHFKPYEILYMTRNPRLRKVAQPDFEGVAANTTLVLNEIKNSETLIPGMAKYVLSSNKFHEYAKSVQVGSTNPFTKWRDLKEFEFIPPNETRQRELLILLNKIEDNLKNLEYFTDSLNILERKISYDFFSSNAKSFVKMSSILEGVPESGYSPNEHWEDTKKYVLNLSCLTKSGYKFSKLKPILEADFSAGKALSKGDFLISRANTFELVGLCGIFDLARNDIIFPDTMWRLNFKQGVDKELILNFLLSPQGRLSIQKLAAGTSGSMKKINKAGFASIMVPKIDTSIGKAYCKVVSNLRLSHEESCSKKDRLIQLRKSVVEELVG</sequence>
<name>A0A975UAQ3_9VIBR</name>
<keyword evidence="1" id="KW-0540">Nuclease</keyword>
<evidence type="ECO:0000313" key="2">
    <source>
        <dbReference type="Proteomes" id="UP000694232"/>
    </source>
</evidence>